<evidence type="ECO:0000256" key="5">
    <source>
        <dbReference type="SAM" id="MobiDB-lite"/>
    </source>
</evidence>
<gene>
    <name evidence="8" type="ORF">GUY60_24305</name>
</gene>
<proteinExistence type="predicted"/>
<organism evidence="8 9">
    <name type="scientific">Streptomyces boluensis</name>
    <dbReference type="NCBI Taxonomy" id="1775135"/>
    <lineage>
        <taxon>Bacteria</taxon>
        <taxon>Bacillati</taxon>
        <taxon>Actinomycetota</taxon>
        <taxon>Actinomycetes</taxon>
        <taxon>Kitasatosporales</taxon>
        <taxon>Streptomycetaceae</taxon>
        <taxon>Streptomyces</taxon>
    </lineage>
</organism>
<feature type="domain" description="DUF202" evidence="7">
    <location>
        <begin position="20"/>
        <end position="84"/>
    </location>
</feature>
<dbReference type="EMBL" id="JAAAHS010000223">
    <property type="protein sequence ID" value="NBE54483.1"/>
    <property type="molecule type" value="Genomic_DNA"/>
</dbReference>
<sequence length="116" mass="12058">MSGADHSAGTPSEASTHVRDPGLQPERTLLAWRRTTLSCTVAALLAGKQALHGGASTLGLTAAGLSLLLWLAFMTVAHRRMRALASPRPDLMRRTTALGAVACTVGLAVFAVAVVR</sequence>
<reference evidence="8" key="1">
    <citation type="submission" date="2020-01" db="EMBL/GenBank/DDBJ databases">
        <title>Whole-genome analyses of novel actinobacteria.</title>
        <authorList>
            <person name="Sahin N."/>
        </authorList>
    </citation>
    <scope>NUCLEOTIDE SEQUENCE</scope>
    <source>
        <strain evidence="8">YC537</strain>
    </source>
</reference>
<evidence type="ECO:0000256" key="1">
    <source>
        <dbReference type="ARBA" id="ARBA00004127"/>
    </source>
</evidence>
<evidence type="ECO:0000259" key="7">
    <source>
        <dbReference type="Pfam" id="PF02656"/>
    </source>
</evidence>
<evidence type="ECO:0000256" key="6">
    <source>
        <dbReference type="SAM" id="Phobius"/>
    </source>
</evidence>
<dbReference type="Pfam" id="PF02656">
    <property type="entry name" value="DUF202"/>
    <property type="match status" value="1"/>
</dbReference>
<evidence type="ECO:0000313" key="9">
    <source>
        <dbReference type="Proteomes" id="UP000598297"/>
    </source>
</evidence>
<comment type="subcellular location">
    <subcellularLocation>
        <location evidence="1">Endomembrane system</location>
        <topology evidence="1">Multi-pass membrane protein</topology>
    </subcellularLocation>
</comment>
<name>A0A964US85_9ACTN</name>
<evidence type="ECO:0000313" key="8">
    <source>
        <dbReference type="EMBL" id="NBE54483.1"/>
    </source>
</evidence>
<evidence type="ECO:0000256" key="3">
    <source>
        <dbReference type="ARBA" id="ARBA00022989"/>
    </source>
</evidence>
<keyword evidence="9" id="KW-1185">Reference proteome</keyword>
<dbReference type="GO" id="GO:0012505">
    <property type="term" value="C:endomembrane system"/>
    <property type="evidence" value="ECO:0007669"/>
    <property type="project" value="UniProtKB-SubCell"/>
</dbReference>
<dbReference type="Proteomes" id="UP000598297">
    <property type="component" value="Unassembled WGS sequence"/>
</dbReference>
<accession>A0A964US85</accession>
<feature type="region of interest" description="Disordered" evidence="5">
    <location>
        <begin position="1"/>
        <end position="22"/>
    </location>
</feature>
<feature type="transmembrane region" description="Helical" evidence="6">
    <location>
        <begin position="58"/>
        <end position="77"/>
    </location>
</feature>
<dbReference type="AlphaFoldDB" id="A0A964US85"/>
<keyword evidence="3 6" id="KW-1133">Transmembrane helix</keyword>
<evidence type="ECO:0000256" key="2">
    <source>
        <dbReference type="ARBA" id="ARBA00022692"/>
    </source>
</evidence>
<feature type="transmembrane region" description="Helical" evidence="6">
    <location>
        <begin position="97"/>
        <end position="115"/>
    </location>
</feature>
<dbReference type="OrthoDB" id="3701077at2"/>
<evidence type="ECO:0000256" key="4">
    <source>
        <dbReference type="ARBA" id="ARBA00023136"/>
    </source>
</evidence>
<comment type="caution">
    <text evidence="8">The sequence shown here is derived from an EMBL/GenBank/DDBJ whole genome shotgun (WGS) entry which is preliminary data.</text>
</comment>
<keyword evidence="4 6" id="KW-0472">Membrane</keyword>
<dbReference type="InterPro" id="IPR003807">
    <property type="entry name" value="DUF202"/>
</dbReference>
<keyword evidence="2 6" id="KW-0812">Transmembrane</keyword>
<protein>
    <submittedName>
        <fullName evidence="8">DUF202 domain-containing protein</fullName>
    </submittedName>
</protein>
<dbReference type="RefSeq" id="WP_161701325.1">
    <property type="nucleotide sequence ID" value="NZ_JAAAHS010000223.1"/>
</dbReference>